<evidence type="ECO:0000259" key="2">
    <source>
        <dbReference type="Pfam" id="PF00582"/>
    </source>
</evidence>
<dbReference type="RefSeq" id="WP_083024774.1">
    <property type="nucleotide sequence ID" value="NZ_AP022589.1"/>
</dbReference>
<dbReference type="InterPro" id="IPR006016">
    <property type="entry name" value="UspA"/>
</dbReference>
<dbReference type="AlphaFoldDB" id="A0A7I7RCK8"/>
<keyword evidence="4" id="KW-1185">Reference proteome</keyword>
<dbReference type="OrthoDB" id="3174546at2"/>
<dbReference type="InterPro" id="IPR014729">
    <property type="entry name" value="Rossmann-like_a/b/a_fold"/>
</dbReference>
<dbReference type="InterPro" id="IPR006015">
    <property type="entry name" value="Universal_stress_UspA"/>
</dbReference>
<protein>
    <recommendedName>
        <fullName evidence="2">UspA domain-containing protein</fullName>
    </recommendedName>
</protein>
<accession>A0A7I7RCK8</accession>
<dbReference type="SUPFAM" id="SSF52402">
    <property type="entry name" value="Adenine nucleotide alpha hydrolases-like"/>
    <property type="match status" value="1"/>
</dbReference>
<reference evidence="3 4" key="1">
    <citation type="submission" date="2017-02" db="EMBL/GenBank/DDBJ databases">
        <title>The new phylogeny of genus Mycobacterium.</title>
        <authorList>
            <person name="Tortoli E."/>
            <person name="Trovato A."/>
            <person name="Cirillo D.M."/>
        </authorList>
    </citation>
    <scope>NUCLEOTIDE SEQUENCE [LARGE SCALE GENOMIC DNA]</scope>
    <source>
        <strain evidence="3 4">DSM 45633</strain>
    </source>
</reference>
<sequence>MAKSRSSVGSVVVGLDASRSAMQAVLWAVDEAIHRQIPVYLLYALGEEAGGRDDAESDTAVAERTVGSAMSMIEALKVPVQFEAQIVRSRPITALLDASRSASMICVGSMGFHHLTRGRIGSTWPALLTSARCPVAVVPRTHQPGSRGVDLILAVVDNASTADDVLELGVSEACLRDAPLRVFLLRHTHHRDSCPKPIPVDGRTVVERRVDHWRRTQPKLDIEIVCDHNDLLNYLEQLQRHITPLQLIVVDPRRPGPLDLLLGVAARAPLEAAGCTVMTCTRRQWL</sequence>
<comment type="caution">
    <text evidence="3">The sequence shown here is derived from an EMBL/GenBank/DDBJ whole genome shotgun (WGS) entry which is preliminary data.</text>
</comment>
<gene>
    <name evidence="3" type="ORF">BST33_08235</name>
</gene>
<organism evidence="3 4">
    <name type="scientific">Mycolicibacter minnesotensis</name>
    <dbReference type="NCBI Taxonomy" id="1118379"/>
    <lineage>
        <taxon>Bacteria</taxon>
        <taxon>Bacillati</taxon>
        <taxon>Actinomycetota</taxon>
        <taxon>Actinomycetes</taxon>
        <taxon>Mycobacteriales</taxon>
        <taxon>Mycobacteriaceae</taxon>
        <taxon>Mycolicibacter</taxon>
    </lineage>
</organism>
<dbReference type="PRINTS" id="PR01438">
    <property type="entry name" value="UNVRSLSTRESS"/>
</dbReference>
<evidence type="ECO:0000256" key="1">
    <source>
        <dbReference type="ARBA" id="ARBA00008791"/>
    </source>
</evidence>
<proteinExistence type="inferred from homology"/>
<comment type="similarity">
    <text evidence="1">Belongs to the universal stress protein A family.</text>
</comment>
<feature type="domain" description="UspA" evidence="2">
    <location>
        <begin position="11"/>
        <end position="139"/>
    </location>
</feature>
<dbReference type="EMBL" id="MVHZ01000006">
    <property type="protein sequence ID" value="ORB01639.1"/>
    <property type="molecule type" value="Genomic_DNA"/>
</dbReference>
<dbReference type="Pfam" id="PF00582">
    <property type="entry name" value="Usp"/>
    <property type="match status" value="1"/>
</dbReference>
<dbReference type="Gene3D" id="3.40.50.620">
    <property type="entry name" value="HUPs"/>
    <property type="match status" value="2"/>
</dbReference>
<dbReference type="Proteomes" id="UP000192320">
    <property type="component" value="Unassembled WGS sequence"/>
</dbReference>
<name>A0A7I7RCK8_9MYCO</name>
<evidence type="ECO:0000313" key="4">
    <source>
        <dbReference type="Proteomes" id="UP000192320"/>
    </source>
</evidence>
<evidence type="ECO:0000313" key="3">
    <source>
        <dbReference type="EMBL" id="ORB01639.1"/>
    </source>
</evidence>